<feature type="transmembrane region" description="Helical" evidence="5">
    <location>
        <begin position="195"/>
        <end position="216"/>
    </location>
</feature>
<feature type="transmembrane region" description="Helical" evidence="5">
    <location>
        <begin position="336"/>
        <end position="357"/>
    </location>
</feature>
<keyword evidence="7" id="KW-1185">Reference proteome</keyword>
<evidence type="ECO:0000313" key="7">
    <source>
        <dbReference type="Proteomes" id="UP000445696"/>
    </source>
</evidence>
<feature type="transmembrane region" description="Helical" evidence="5">
    <location>
        <begin position="82"/>
        <end position="107"/>
    </location>
</feature>
<dbReference type="GO" id="GO:0022857">
    <property type="term" value="F:transmembrane transporter activity"/>
    <property type="evidence" value="ECO:0007669"/>
    <property type="project" value="InterPro"/>
</dbReference>
<dbReference type="RefSeq" id="WP_161337155.1">
    <property type="nucleotide sequence ID" value="NZ_JBHSDG010000002.1"/>
</dbReference>
<dbReference type="EMBL" id="WTVA01000001">
    <property type="protein sequence ID" value="MZR20726.1"/>
    <property type="molecule type" value="Genomic_DNA"/>
</dbReference>
<dbReference type="OrthoDB" id="9762947at2"/>
<evidence type="ECO:0000256" key="2">
    <source>
        <dbReference type="ARBA" id="ARBA00022692"/>
    </source>
</evidence>
<accession>A0A845MB62</accession>
<protein>
    <submittedName>
        <fullName evidence="6">Amino acid permease</fullName>
    </submittedName>
</protein>
<keyword evidence="4 5" id="KW-0472">Membrane</keyword>
<dbReference type="Gene3D" id="1.20.1740.10">
    <property type="entry name" value="Amino acid/polyamine transporter I"/>
    <property type="match status" value="1"/>
</dbReference>
<feature type="transmembrane region" description="Helical" evidence="5">
    <location>
        <begin position="395"/>
        <end position="415"/>
    </location>
</feature>
<dbReference type="PANTHER" id="PTHR47547">
    <property type="match status" value="1"/>
</dbReference>
<feature type="transmembrane region" description="Helical" evidence="5">
    <location>
        <begin position="285"/>
        <end position="306"/>
    </location>
</feature>
<feature type="transmembrane region" description="Helical" evidence="5">
    <location>
        <begin position="478"/>
        <end position="499"/>
    </location>
</feature>
<evidence type="ECO:0000313" key="6">
    <source>
        <dbReference type="EMBL" id="MZR20726.1"/>
    </source>
</evidence>
<dbReference type="InterPro" id="IPR052962">
    <property type="entry name" value="AA_Transporter_AGT"/>
</dbReference>
<proteinExistence type="predicted"/>
<dbReference type="PIRSF" id="PIRSF006060">
    <property type="entry name" value="AA_transporter"/>
    <property type="match status" value="1"/>
</dbReference>
<gene>
    <name evidence="6" type="ORF">GQF03_00100</name>
</gene>
<comment type="subcellular location">
    <subcellularLocation>
        <location evidence="1">Membrane</location>
        <topology evidence="1">Multi-pass membrane protein</topology>
    </subcellularLocation>
</comment>
<feature type="transmembrane region" description="Helical" evidence="5">
    <location>
        <begin position="453"/>
        <end position="472"/>
    </location>
</feature>
<dbReference type="Pfam" id="PF13520">
    <property type="entry name" value="AA_permease_2"/>
    <property type="match status" value="1"/>
</dbReference>
<feature type="transmembrane region" description="Helical" evidence="5">
    <location>
        <begin position="228"/>
        <end position="251"/>
    </location>
</feature>
<dbReference type="GO" id="GO:0016020">
    <property type="term" value="C:membrane"/>
    <property type="evidence" value="ECO:0007669"/>
    <property type="project" value="UniProtKB-SubCell"/>
</dbReference>
<feature type="transmembrane region" description="Helical" evidence="5">
    <location>
        <begin position="40"/>
        <end position="61"/>
    </location>
</feature>
<name>A0A845MB62_9PROT</name>
<reference evidence="6 7" key="1">
    <citation type="journal article" date="2014" name="Int. J. Syst. Evol. Microbiol.">
        <title>Sneathiella chungangensis sp. nov., isolated from a marine sand, and emended description of the genus Sneathiella.</title>
        <authorList>
            <person name="Siamphan C."/>
            <person name="Kim H."/>
            <person name="Lee J.S."/>
            <person name="Kim W."/>
        </authorList>
    </citation>
    <scope>NUCLEOTIDE SEQUENCE [LARGE SCALE GENOMIC DNA]</scope>
    <source>
        <strain evidence="6 7">KCTC 32476</strain>
    </source>
</reference>
<comment type="caution">
    <text evidence="6">The sequence shown here is derived from an EMBL/GenBank/DDBJ whole genome shotgun (WGS) entry which is preliminary data.</text>
</comment>
<feature type="transmembrane region" description="Helical" evidence="5">
    <location>
        <begin position="363"/>
        <end position="383"/>
    </location>
</feature>
<dbReference type="InterPro" id="IPR002293">
    <property type="entry name" value="AA/rel_permease1"/>
</dbReference>
<evidence type="ECO:0000256" key="5">
    <source>
        <dbReference type="SAM" id="Phobius"/>
    </source>
</evidence>
<feature type="transmembrane region" description="Helical" evidence="5">
    <location>
        <begin position="421"/>
        <end position="441"/>
    </location>
</feature>
<sequence length="534" mass="56713">MKLNRSIGLVGLTLIATGGILGSGWLFAPELVARDAGPAAILSWVIGAVIMLLLALTFAEVSGMLPVAGGLAQVPLFSHGKLVSTVMAWTAWVGYAVTAPIEVSAMMKYMSAWIPEFERAGDGRLPLMALLAGLGILAVMVFINAWGVHIFTRVNSGLTWIKVLLPAIIVGAFLSERFDLANFTTPSFAPFGYEGILTGVSTGGVIFAFLGFRHAIDLAGEVRSPHRTIPIALISALLFCLVIYIGAQAAFTGALTGTELGGGWQALDFGHDYGPFADLGLSLGLVWLLSLIYASAIIAPFGGGLVSTGSNARLAMAMASNGQFPKLIARISPEGVPLYALLLNWCIGAAALALATFQQMVSLTSAAIVLSLVSGPIAVHALRRQLPDRPRYFRLPAVGLLANLGFIAATLTLYWSGWTSIRLLLFLILAGLVLFLLFRRLSDTRESLDLREALWLLPYLVGLGLLSYFGNFGDGRGLIPFGWDLALAALLSLVIFAYAGQSRLHPAAVLDYLAESEKSVKPAGSKNNEIQQSP</sequence>
<keyword evidence="3 5" id="KW-1133">Transmembrane helix</keyword>
<dbReference type="Proteomes" id="UP000445696">
    <property type="component" value="Unassembled WGS sequence"/>
</dbReference>
<keyword evidence="2 5" id="KW-0812">Transmembrane</keyword>
<evidence type="ECO:0000256" key="3">
    <source>
        <dbReference type="ARBA" id="ARBA00022989"/>
    </source>
</evidence>
<dbReference type="PANTHER" id="PTHR47547:SF1">
    <property type="entry name" value="ASPARTATE-PROTON SYMPORTER"/>
    <property type="match status" value="1"/>
</dbReference>
<evidence type="ECO:0000256" key="1">
    <source>
        <dbReference type="ARBA" id="ARBA00004141"/>
    </source>
</evidence>
<evidence type="ECO:0000256" key="4">
    <source>
        <dbReference type="ARBA" id="ARBA00023136"/>
    </source>
</evidence>
<feature type="transmembrane region" description="Helical" evidence="5">
    <location>
        <begin position="7"/>
        <end position="28"/>
    </location>
</feature>
<feature type="transmembrane region" description="Helical" evidence="5">
    <location>
        <begin position="127"/>
        <end position="146"/>
    </location>
</feature>
<feature type="transmembrane region" description="Helical" evidence="5">
    <location>
        <begin position="158"/>
        <end position="175"/>
    </location>
</feature>
<organism evidence="6 7">
    <name type="scientific">Sneathiella chungangensis</name>
    <dbReference type="NCBI Taxonomy" id="1418234"/>
    <lineage>
        <taxon>Bacteria</taxon>
        <taxon>Pseudomonadati</taxon>
        <taxon>Pseudomonadota</taxon>
        <taxon>Alphaproteobacteria</taxon>
        <taxon>Sneathiellales</taxon>
        <taxon>Sneathiellaceae</taxon>
        <taxon>Sneathiella</taxon>
    </lineage>
</organism>
<dbReference type="AlphaFoldDB" id="A0A845MB62"/>